<dbReference type="RefSeq" id="WP_253758865.1">
    <property type="nucleotide sequence ID" value="NZ_JAMZDZ010000001.1"/>
</dbReference>
<evidence type="ECO:0000256" key="4">
    <source>
        <dbReference type="ARBA" id="ARBA00023163"/>
    </source>
</evidence>
<dbReference type="Pfam" id="PF00440">
    <property type="entry name" value="TetR_N"/>
    <property type="match status" value="1"/>
</dbReference>
<dbReference type="PRINTS" id="PR00455">
    <property type="entry name" value="HTHTETR"/>
</dbReference>
<evidence type="ECO:0000256" key="5">
    <source>
        <dbReference type="PROSITE-ProRule" id="PRU00335"/>
    </source>
</evidence>
<feature type="domain" description="HTH tetR-type" evidence="6">
    <location>
        <begin position="1"/>
        <end position="61"/>
    </location>
</feature>
<dbReference type="InterPro" id="IPR001647">
    <property type="entry name" value="HTH_TetR"/>
</dbReference>
<dbReference type="PROSITE" id="PS50977">
    <property type="entry name" value="HTH_TETR_2"/>
    <property type="match status" value="1"/>
</dbReference>
<accession>A0ABV8LFA2</accession>
<dbReference type="SUPFAM" id="SSF48498">
    <property type="entry name" value="Tetracyclin repressor-like, C-terminal domain"/>
    <property type="match status" value="1"/>
</dbReference>
<dbReference type="PANTHER" id="PTHR30055">
    <property type="entry name" value="HTH-TYPE TRANSCRIPTIONAL REGULATOR RUTR"/>
    <property type="match status" value="1"/>
</dbReference>
<keyword evidence="1" id="KW-0678">Repressor</keyword>
<dbReference type="PANTHER" id="PTHR30055:SF219">
    <property type="entry name" value="TRANSCRIPTIONAL REGULATORY PROTEIN"/>
    <property type="match status" value="1"/>
</dbReference>
<proteinExistence type="predicted"/>
<dbReference type="Pfam" id="PF13977">
    <property type="entry name" value="TetR_C_6"/>
    <property type="match status" value="1"/>
</dbReference>
<keyword evidence="4" id="KW-0804">Transcription</keyword>
<evidence type="ECO:0000313" key="7">
    <source>
        <dbReference type="EMBL" id="MFC4129158.1"/>
    </source>
</evidence>
<evidence type="ECO:0000256" key="2">
    <source>
        <dbReference type="ARBA" id="ARBA00023015"/>
    </source>
</evidence>
<evidence type="ECO:0000256" key="3">
    <source>
        <dbReference type="ARBA" id="ARBA00023125"/>
    </source>
</evidence>
<protein>
    <submittedName>
        <fullName evidence="7">TetR/AcrR family transcriptional regulator</fullName>
    </submittedName>
</protein>
<dbReference type="SUPFAM" id="SSF46689">
    <property type="entry name" value="Homeodomain-like"/>
    <property type="match status" value="1"/>
</dbReference>
<evidence type="ECO:0000256" key="1">
    <source>
        <dbReference type="ARBA" id="ARBA00022491"/>
    </source>
</evidence>
<dbReference type="EMBL" id="JBHSAY010000003">
    <property type="protein sequence ID" value="MFC4129158.1"/>
    <property type="molecule type" value="Genomic_DNA"/>
</dbReference>
<dbReference type="Proteomes" id="UP001595816">
    <property type="component" value="Unassembled WGS sequence"/>
</dbReference>
<dbReference type="InterPro" id="IPR039538">
    <property type="entry name" value="BetI_C"/>
</dbReference>
<dbReference type="InterPro" id="IPR009057">
    <property type="entry name" value="Homeodomain-like_sf"/>
</dbReference>
<feature type="DNA-binding region" description="H-T-H motif" evidence="5">
    <location>
        <begin position="24"/>
        <end position="43"/>
    </location>
</feature>
<evidence type="ECO:0000259" key="6">
    <source>
        <dbReference type="PROSITE" id="PS50977"/>
    </source>
</evidence>
<gene>
    <name evidence="7" type="ORF">ACFOZ4_00865</name>
</gene>
<evidence type="ECO:0000313" key="8">
    <source>
        <dbReference type="Proteomes" id="UP001595816"/>
    </source>
</evidence>
<organism evidence="7 8">
    <name type="scientific">Hamadaea flava</name>
    <dbReference type="NCBI Taxonomy" id="1742688"/>
    <lineage>
        <taxon>Bacteria</taxon>
        <taxon>Bacillati</taxon>
        <taxon>Actinomycetota</taxon>
        <taxon>Actinomycetes</taxon>
        <taxon>Micromonosporales</taxon>
        <taxon>Micromonosporaceae</taxon>
        <taxon>Hamadaea</taxon>
    </lineage>
</organism>
<name>A0ABV8LFA2_9ACTN</name>
<comment type="caution">
    <text evidence="7">The sequence shown here is derived from an EMBL/GenBank/DDBJ whole genome shotgun (WGS) entry which is preliminary data.</text>
</comment>
<dbReference type="InterPro" id="IPR036271">
    <property type="entry name" value="Tet_transcr_reg_TetR-rel_C_sf"/>
</dbReference>
<keyword evidence="3 5" id="KW-0238">DNA-binding</keyword>
<keyword evidence="8" id="KW-1185">Reference proteome</keyword>
<dbReference type="InterPro" id="IPR050109">
    <property type="entry name" value="HTH-type_TetR-like_transc_reg"/>
</dbReference>
<reference evidence="8" key="1">
    <citation type="journal article" date="2019" name="Int. J. Syst. Evol. Microbiol.">
        <title>The Global Catalogue of Microorganisms (GCM) 10K type strain sequencing project: providing services to taxonomists for standard genome sequencing and annotation.</title>
        <authorList>
            <consortium name="The Broad Institute Genomics Platform"/>
            <consortium name="The Broad Institute Genome Sequencing Center for Infectious Disease"/>
            <person name="Wu L."/>
            <person name="Ma J."/>
        </authorList>
    </citation>
    <scope>NUCLEOTIDE SEQUENCE [LARGE SCALE GENOMIC DNA]</scope>
    <source>
        <strain evidence="8">CGMCC 4.7289</strain>
    </source>
</reference>
<keyword evidence="2" id="KW-0805">Transcription regulation</keyword>
<sequence>MGNREDLLEGAKRCLYEKGYARTTARDVATAAGVSLAAIGYHYGTKEALMNTALLQALEEWGEDLGRTMAVEADPAATPAQRLESVWAQVLQSFAAHRPLWSVQFEVLGRLDPEMQETFAAANRGARLALAELFGDFAGGTPTETEALALGTFYQAILGGVATQWLVDPDSALTGAQFVSAVRSLAPLST</sequence>
<dbReference type="Gene3D" id="1.10.357.10">
    <property type="entry name" value="Tetracycline Repressor, domain 2"/>
    <property type="match status" value="1"/>
</dbReference>